<dbReference type="AlphaFoldDB" id="A0A3S9M1D5"/>
<dbReference type="KEGG" id="scya:EJ357_05480"/>
<name>A0A3S9M1D5_9ACTN</name>
<dbReference type="InterPro" id="IPR006311">
    <property type="entry name" value="TAT_signal"/>
</dbReference>
<keyword evidence="3" id="KW-1185">Reference proteome</keyword>
<feature type="chain" id="PRO_5039113303" description="Twin-arginine translocation signal domain-containing protein" evidence="1">
    <location>
        <begin position="27"/>
        <end position="77"/>
    </location>
</feature>
<protein>
    <recommendedName>
        <fullName evidence="4">Twin-arginine translocation signal domain-containing protein</fullName>
    </recommendedName>
</protein>
<proteinExistence type="predicted"/>
<evidence type="ECO:0008006" key="4">
    <source>
        <dbReference type="Google" id="ProtNLM"/>
    </source>
</evidence>
<evidence type="ECO:0000256" key="1">
    <source>
        <dbReference type="SAM" id="SignalP"/>
    </source>
</evidence>
<keyword evidence="1" id="KW-0732">Signal</keyword>
<accession>A0A3S9M1D5</accession>
<evidence type="ECO:0000313" key="2">
    <source>
        <dbReference type="EMBL" id="AZQ32969.1"/>
    </source>
</evidence>
<gene>
    <name evidence="2" type="ORF">EJ357_05480</name>
</gene>
<evidence type="ECO:0000313" key="3">
    <source>
        <dbReference type="Proteomes" id="UP000280298"/>
    </source>
</evidence>
<sequence>MAEPLSRRSLLQAAALAAATPTASLAAPGRASAAVEAPQALVTRVRSTVNAWVSAGLLSQTDGATVVRTAEQATYAS</sequence>
<dbReference type="EMBL" id="CP034539">
    <property type="protein sequence ID" value="AZQ32969.1"/>
    <property type="molecule type" value="Genomic_DNA"/>
</dbReference>
<dbReference type="RefSeq" id="WP_126389173.1">
    <property type="nucleotide sequence ID" value="NZ_CP034539.1"/>
</dbReference>
<reference evidence="2 3" key="1">
    <citation type="journal article" date="2019" name="Int. J. Syst. Evol. Microbiol.">
        <title>Streptomyces cyaneochromogenes sp. nov., a blue pigment-producing actinomycete from manganese-contaminated soil.</title>
        <authorList>
            <person name="Tang X."/>
            <person name="Zhao J."/>
            <person name="Li K."/>
            <person name="Chen Z."/>
            <person name="Sun Y."/>
            <person name="Gao J."/>
        </authorList>
    </citation>
    <scope>NUCLEOTIDE SEQUENCE [LARGE SCALE GENOMIC DNA]</scope>
    <source>
        <strain evidence="2 3">MK-45</strain>
    </source>
</reference>
<dbReference type="OrthoDB" id="9757939at2"/>
<feature type="signal peptide" evidence="1">
    <location>
        <begin position="1"/>
        <end position="26"/>
    </location>
</feature>
<organism evidence="2 3">
    <name type="scientific">Streptomyces cyaneochromogenes</name>
    <dbReference type="NCBI Taxonomy" id="2496836"/>
    <lineage>
        <taxon>Bacteria</taxon>
        <taxon>Bacillati</taxon>
        <taxon>Actinomycetota</taxon>
        <taxon>Actinomycetes</taxon>
        <taxon>Kitasatosporales</taxon>
        <taxon>Streptomycetaceae</taxon>
        <taxon>Streptomyces</taxon>
    </lineage>
</organism>
<dbReference type="PROSITE" id="PS51318">
    <property type="entry name" value="TAT"/>
    <property type="match status" value="1"/>
</dbReference>
<dbReference type="Proteomes" id="UP000280298">
    <property type="component" value="Chromosome"/>
</dbReference>